<name>A0ABT7L916_9BACI</name>
<accession>A0ABT7L916</accession>
<dbReference type="NCBIfam" id="TIGR01777">
    <property type="entry name" value="yfcH"/>
    <property type="match status" value="1"/>
</dbReference>
<evidence type="ECO:0000313" key="4">
    <source>
        <dbReference type="EMBL" id="MDL4841864.1"/>
    </source>
</evidence>
<dbReference type="PANTHER" id="PTHR11092">
    <property type="entry name" value="SUGAR NUCLEOTIDE EPIMERASE RELATED"/>
    <property type="match status" value="1"/>
</dbReference>
<proteinExistence type="inferred from homology"/>
<dbReference type="InterPro" id="IPR036291">
    <property type="entry name" value="NAD(P)-bd_dom_sf"/>
</dbReference>
<dbReference type="InterPro" id="IPR001509">
    <property type="entry name" value="Epimerase_deHydtase"/>
</dbReference>
<comment type="caution">
    <text evidence="4">The sequence shown here is derived from an EMBL/GenBank/DDBJ whole genome shotgun (WGS) entry which is preliminary data.</text>
</comment>
<evidence type="ECO:0000259" key="3">
    <source>
        <dbReference type="Pfam" id="PF08338"/>
    </source>
</evidence>
<dbReference type="Proteomes" id="UP001235343">
    <property type="component" value="Unassembled WGS sequence"/>
</dbReference>
<evidence type="ECO:0000313" key="5">
    <source>
        <dbReference type="Proteomes" id="UP001235343"/>
    </source>
</evidence>
<protein>
    <submittedName>
        <fullName evidence="4">TIGR01777 family oxidoreductase</fullName>
    </submittedName>
</protein>
<dbReference type="EMBL" id="JASTZU010000048">
    <property type="protein sequence ID" value="MDL4841864.1"/>
    <property type="molecule type" value="Genomic_DNA"/>
</dbReference>
<dbReference type="PANTHER" id="PTHR11092:SF0">
    <property type="entry name" value="EPIMERASE FAMILY PROTEIN SDR39U1"/>
    <property type="match status" value="1"/>
</dbReference>
<organism evidence="4 5">
    <name type="scientific">Aquibacillus rhizosphaerae</name>
    <dbReference type="NCBI Taxonomy" id="3051431"/>
    <lineage>
        <taxon>Bacteria</taxon>
        <taxon>Bacillati</taxon>
        <taxon>Bacillota</taxon>
        <taxon>Bacilli</taxon>
        <taxon>Bacillales</taxon>
        <taxon>Bacillaceae</taxon>
        <taxon>Aquibacillus</taxon>
    </lineage>
</organism>
<dbReference type="CDD" id="cd05242">
    <property type="entry name" value="SDR_a8"/>
    <property type="match status" value="1"/>
</dbReference>
<dbReference type="InterPro" id="IPR010099">
    <property type="entry name" value="SDR39U1"/>
</dbReference>
<keyword evidence="5" id="KW-1185">Reference proteome</keyword>
<gene>
    <name evidence="4" type="ORF">QQS35_15600</name>
</gene>
<sequence>MKIAITGGTGFVGQQLTNALVKQGHKVFILTRSPDKHTETDCVYYIGWLSEVYQPEKSLPKLDAIINLAGDSLFGYWTKTKKERIINSRIRATKNVLNLIDSMDQKPEVLINASAVGFYGTSETESFTEQTTVSGNDFLAEVANVWEDTAKHANEFGVRTVFARLGIVLGKDGALPLMAMPFKLFVGGKVSSGEQWMSWVHIHDVVGIIIHAINNKNIKGPINVTAPSPVRNIEFSKHLAQVLHRPYWLPVPSFAIRTLLGEMSILVLKGQYVKPQKALSNNYTFQFTKIDTALRDIF</sequence>
<feature type="domain" description="NAD-dependent epimerase/dehydratase" evidence="2">
    <location>
        <begin position="3"/>
        <end position="222"/>
    </location>
</feature>
<evidence type="ECO:0000259" key="2">
    <source>
        <dbReference type="Pfam" id="PF01370"/>
    </source>
</evidence>
<dbReference type="RefSeq" id="WP_285933142.1">
    <property type="nucleotide sequence ID" value="NZ_JASTZU010000048.1"/>
</dbReference>
<comment type="similarity">
    <text evidence="1">Belongs to the NAD(P)-dependent epimerase/dehydratase family. SDR39U1 subfamily.</text>
</comment>
<evidence type="ECO:0000256" key="1">
    <source>
        <dbReference type="ARBA" id="ARBA00009353"/>
    </source>
</evidence>
<dbReference type="SUPFAM" id="SSF51735">
    <property type="entry name" value="NAD(P)-binding Rossmann-fold domains"/>
    <property type="match status" value="1"/>
</dbReference>
<dbReference type="InterPro" id="IPR013549">
    <property type="entry name" value="DUF1731"/>
</dbReference>
<feature type="domain" description="DUF1731" evidence="3">
    <location>
        <begin position="251"/>
        <end position="297"/>
    </location>
</feature>
<dbReference type="Pfam" id="PF01370">
    <property type="entry name" value="Epimerase"/>
    <property type="match status" value="1"/>
</dbReference>
<reference evidence="4 5" key="1">
    <citation type="submission" date="2023-06" db="EMBL/GenBank/DDBJ databases">
        <title>Aquibacillus rhizosphaerae LR5S19.</title>
        <authorList>
            <person name="Sun J.-Q."/>
        </authorList>
    </citation>
    <scope>NUCLEOTIDE SEQUENCE [LARGE SCALE GENOMIC DNA]</scope>
    <source>
        <strain evidence="4 5">LR5S19</strain>
    </source>
</reference>
<dbReference type="Pfam" id="PF08338">
    <property type="entry name" value="DUF1731"/>
    <property type="match status" value="1"/>
</dbReference>
<dbReference type="Gene3D" id="3.40.50.720">
    <property type="entry name" value="NAD(P)-binding Rossmann-like Domain"/>
    <property type="match status" value="1"/>
</dbReference>